<feature type="region of interest" description="Disordered" evidence="1">
    <location>
        <begin position="171"/>
        <end position="196"/>
    </location>
</feature>
<dbReference type="AlphaFoldDB" id="F0XBQ4"/>
<keyword evidence="4" id="KW-1185">Reference proteome</keyword>
<evidence type="ECO:0000313" key="4">
    <source>
        <dbReference type="Proteomes" id="UP000007796"/>
    </source>
</evidence>
<organism evidence="4">
    <name type="scientific">Grosmannia clavigera (strain kw1407 / UAMH 11150)</name>
    <name type="common">Blue stain fungus</name>
    <name type="synonym">Graphiocladiella clavigera</name>
    <dbReference type="NCBI Taxonomy" id="655863"/>
    <lineage>
        <taxon>Eukaryota</taxon>
        <taxon>Fungi</taxon>
        <taxon>Dikarya</taxon>
        <taxon>Ascomycota</taxon>
        <taxon>Pezizomycotina</taxon>
        <taxon>Sordariomycetes</taxon>
        <taxon>Sordariomycetidae</taxon>
        <taxon>Ophiostomatales</taxon>
        <taxon>Ophiostomataceae</taxon>
        <taxon>Leptographium</taxon>
    </lineage>
</organism>
<dbReference type="InParanoid" id="F0XBQ4"/>
<feature type="compositionally biased region" description="Basic and acidic residues" evidence="1">
    <location>
        <begin position="186"/>
        <end position="196"/>
    </location>
</feature>
<dbReference type="HOGENOM" id="CLU_1390380_0_0_1"/>
<dbReference type="RefSeq" id="XP_014174595.1">
    <property type="nucleotide sequence ID" value="XM_014319120.1"/>
</dbReference>
<evidence type="ECO:0000256" key="2">
    <source>
        <dbReference type="SAM" id="SignalP"/>
    </source>
</evidence>
<feature type="chain" id="PRO_5003259855" description="Transmembrane protein" evidence="2">
    <location>
        <begin position="39"/>
        <end position="196"/>
    </location>
</feature>
<name>F0XBQ4_GROCL</name>
<dbReference type="EMBL" id="GL629756">
    <property type="protein sequence ID" value="EFX05113.1"/>
    <property type="molecule type" value="Genomic_DNA"/>
</dbReference>
<evidence type="ECO:0000256" key="1">
    <source>
        <dbReference type="SAM" id="MobiDB-lite"/>
    </source>
</evidence>
<dbReference type="Proteomes" id="UP000007796">
    <property type="component" value="Unassembled WGS sequence"/>
</dbReference>
<evidence type="ECO:0000313" key="3">
    <source>
        <dbReference type="EMBL" id="EFX05113.1"/>
    </source>
</evidence>
<proteinExistence type="predicted"/>
<protein>
    <recommendedName>
        <fullName evidence="5">Transmembrane protein</fullName>
    </recommendedName>
</protein>
<sequence length="196" mass="21491">MKTDNHESRSPKTWGAVGCALFLLPILFLASPCSLVTAIWPDSSILRRNEANACFKARRKWWSDCQRAGQEEASRNIERPGHGSSRPQAPAVKYEADFLRGLNGMVGLQTSVLSRTGGEVTTPINPPKPATARHFPPWLRFSEPETHVFGCQASMASVTTEAMAARKPVPDILPPGVWASPGLDQPVDKERASRDM</sequence>
<dbReference type="GeneID" id="25978690"/>
<gene>
    <name evidence="3" type="ORF">CMQ_5375</name>
</gene>
<keyword evidence="2" id="KW-0732">Signal</keyword>
<reference evidence="3 4" key="1">
    <citation type="journal article" date="2011" name="Proc. Natl. Acad. Sci. U.S.A.">
        <title>Genome and transcriptome analyses of the mountain pine beetle-fungal symbiont Grosmannia clavigera, a lodgepole pine pathogen.</title>
        <authorList>
            <person name="DiGuistini S."/>
            <person name="Wang Y."/>
            <person name="Liao N.Y."/>
            <person name="Taylor G."/>
            <person name="Tanguay P."/>
            <person name="Feau N."/>
            <person name="Henrissat B."/>
            <person name="Chan S.K."/>
            <person name="Hesse-Orce U."/>
            <person name="Alamouti S.M."/>
            <person name="Tsui C.K.M."/>
            <person name="Docking R.T."/>
            <person name="Levasseur A."/>
            <person name="Haridas S."/>
            <person name="Robertson G."/>
            <person name="Birol I."/>
            <person name="Holt R.A."/>
            <person name="Marra M.A."/>
            <person name="Hamelin R.C."/>
            <person name="Hirst M."/>
            <person name="Jones S.J.M."/>
            <person name="Bohlmann J."/>
            <person name="Breuil C."/>
        </authorList>
    </citation>
    <scope>NUCLEOTIDE SEQUENCE [LARGE SCALE GENOMIC DNA]</scope>
    <source>
        <strain evidence="4">kw1407 / UAMH 11150</strain>
    </source>
</reference>
<accession>F0XBQ4</accession>
<evidence type="ECO:0008006" key="5">
    <source>
        <dbReference type="Google" id="ProtNLM"/>
    </source>
</evidence>
<feature type="signal peptide" evidence="2">
    <location>
        <begin position="1"/>
        <end position="38"/>
    </location>
</feature>